<evidence type="ECO:0000256" key="1">
    <source>
        <dbReference type="SAM" id="MobiDB-lite"/>
    </source>
</evidence>
<gene>
    <name evidence="2" type="ORF">H3Z83_07630</name>
</gene>
<comment type="caution">
    <text evidence="2">The sequence shown here is derived from an EMBL/GenBank/DDBJ whole genome shotgun (WGS) entry which is preliminary data.</text>
</comment>
<dbReference type="Proteomes" id="UP000563906">
    <property type="component" value="Unassembled WGS sequence"/>
</dbReference>
<proteinExistence type="predicted"/>
<evidence type="ECO:0000313" key="2">
    <source>
        <dbReference type="EMBL" id="MBA6156382.1"/>
    </source>
</evidence>
<name>A0A839AMQ2_9FLAO</name>
<dbReference type="AlphaFoldDB" id="A0A839AMQ2"/>
<keyword evidence="3" id="KW-1185">Reference proteome</keyword>
<evidence type="ECO:0000313" key="3">
    <source>
        <dbReference type="Proteomes" id="UP000563906"/>
    </source>
</evidence>
<reference evidence="2 3" key="1">
    <citation type="submission" date="2020-07" db="EMBL/GenBank/DDBJ databases">
        <title>Bacterium isolated from marine sediment.</title>
        <authorList>
            <person name="Shang D."/>
            <person name="Du Z.-J."/>
        </authorList>
    </citation>
    <scope>NUCLEOTIDE SEQUENCE [LARGE SCALE GENOMIC DNA]</scope>
    <source>
        <strain evidence="2 3">S7007</strain>
    </source>
</reference>
<feature type="region of interest" description="Disordered" evidence="1">
    <location>
        <begin position="19"/>
        <end position="41"/>
    </location>
</feature>
<organism evidence="2 3">
    <name type="scientific">Tenacibaculum pelagium</name>
    <dbReference type="NCBI Taxonomy" id="2759527"/>
    <lineage>
        <taxon>Bacteria</taxon>
        <taxon>Pseudomonadati</taxon>
        <taxon>Bacteroidota</taxon>
        <taxon>Flavobacteriia</taxon>
        <taxon>Flavobacteriales</taxon>
        <taxon>Flavobacteriaceae</taxon>
        <taxon>Tenacibaculum</taxon>
    </lineage>
</organism>
<protein>
    <submittedName>
        <fullName evidence="2">Uncharacterized protein</fullName>
    </submittedName>
</protein>
<dbReference type="RefSeq" id="WP_182124887.1">
    <property type="nucleotide sequence ID" value="NZ_JACGLS010000003.1"/>
</dbReference>
<sequence>MKKSILNLGKALNKVEQKQINGGTDPISGDGGGSGGGSGDSGNWGVCREYGKFGGFWVRTHCDDLCSNGTQPICAL</sequence>
<dbReference type="EMBL" id="JACGLS010000003">
    <property type="protein sequence ID" value="MBA6156382.1"/>
    <property type="molecule type" value="Genomic_DNA"/>
</dbReference>
<accession>A0A839AMQ2</accession>
<feature type="compositionally biased region" description="Gly residues" evidence="1">
    <location>
        <begin position="29"/>
        <end position="41"/>
    </location>
</feature>